<evidence type="ECO:0000256" key="1">
    <source>
        <dbReference type="ARBA" id="ARBA00005457"/>
    </source>
</evidence>
<evidence type="ECO:0008006" key="4">
    <source>
        <dbReference type="Google" id="ProtNLM"/>
    </source>
</evidence>
<dbReference type="Pfam" id="PF02330">
    <property type="entry name" value="MAM33"/>
    <property type="match status" value="1"/>
</dbReference>
<dbReference type="Proteomes" id="UP000005408">
    <property type="component" value="Unassembled WGS sequence"/>
</dbReference>
<comment type="similarity">
    <text evidence="1">Belongs to the MAM33 family.</text>
</comment>
<dbReference type="Gene3D" id="3.10.280.10">
    <property type="entry name" value="Mitochondrial glycoprotein"/>
    <property type="match status" value="1"/>
</dbReference>
<proteinExistence type="inferred from homology"/>
<dbReference type="InterPro" id="IPR003428">
    <property type="entry name" value="MAM33"/>
</dbReference>
<dbReference type="PANTHER" id="PTHR10826">
    <property type="entry name" value="COMPLEMENT COMPONENT 1"/>
    <property type="match status" value="1"/>
</dbReference>
<evidence type="ECO:0000313" key="2">
    <source>
        <dbReference type="EnsemblMetazoa" id="G4589.1:cds"/>
    </source>
</evidence>
<sequence length="260" mass="29961">MEILRKTANFVLGKRMVVFQKIRLSSTMSFQTSFAKKVSARQSEININLREFGSSSLLHCTKASDKEMAKSLQREIEDEMESLSKEKSYFDGWEMTKSGADVKITKAFPSETISVMFNVNNSLADNYDDIEKDEYDGPPMSSRPPFIVEIANPSGMKMAFECECSSNREPMDQIDDEMQDDEINAGYEISSVQVYRDERLPTNYVCQALDRPLHDNLMDILMERGIDNEFVDELVDFCTNYEQQLYIDFLVKMKSHLTEK</sequence>
<dbReference type="InterPro" id="IPR036561">
    <property type="entry name" value="MAM33_sf"/>
</dbReference>
<dbReference type="SUPFAM" id="SSF54529">
    <property type="entry name" value="Mitochondrial glycoprotein MAM33-like"/>
    <property type="match status" value="1"/>
</dbReference>
<name>A0A8W8MZ25_MAGGI</name>
<accession>A0A8W8MZ25</accession>
<keyword evidence="3" id="KW-1185">Reference proteome</keyword>
<dbReference type="AlphaFoldDB" id="A0A8W8MZ25"/>
<evidence type="ECO:0000313" key="3">
    <source>
        <dbReference type="Proteomes" id="UP000005408"/>
    </source>
</evidence>
<dbReference type="GO" id="GO:0042256">
    <property type="term" value="P:cytosolic ribosome assembly"/>
    <property type="evidence" value="ECO:0007669"/>
    <property type="project" value="TreeGrafter"/>
</dbReference>
<dbReference type="EnsemblMetazoa" id="G4589.1">
    <property type="protein sequence ID" value="G4589.1:cds"/>
    <property type="gene ID" value="G4589"/>
</dbReference>
<dbReference type="PANTHER" id="PTHR10826:SF1">
    <property type="entry name" value="COMPLEMENT COMPONENT 1 Q SUBCOMPONENT-BINDING PROTEIN, MITOCHONDRIAL"/>
    <property type="match status" value="1"/>
</dbReference>
<dbReference type="GO" id="GO:0005759">
    <property type="term" value="C:mitochondrial matrix"/>
    <property type="evidence" value="ECO:0007669"/>
    <property type="project" value="InterPro"/>
</dbReference>
<organism evidence="2 3">
    <name type="scientific">Magallana gigas</name>
    <name type="common">Pacific oyster</name>
    <name type="synonym">Crassostrea gigas</name>
    <dbReference type="NCBI Taxonomy" id="29159"/>
    <lineage>
        <taxon>Eukaryota</taxon>
        <taxon>Metazoa</taxon>
        <taxon>Spiralia</taxon>
        <taxon>Lophotrochozoa</taxon>
        <taxon>Mollusca</taxon>
        <taxon>Bivalvia</taxon>
        <taxon>Autobranchia</taxon>
        <taxon>Pteriomorphia</taxon>
        <taxon>Ostreida</taxon>
        <taxon>Ostreoidea</taxon>
        <taxon>Ostreidae</taxon>
        <taxon>Magallana</taxon>
    </lineage>
</organism>
<dbReference type="OrthoDB" id="278212at2759"/>
<reference evidence="2" key="1">
    <citation type="submission" date="2022-08" db="UniProtKB">
        <authorList>
            <consortium name="EnsemblMetazoa"/>
        </authorList>
    </citation>
    <scope>IDENTIFICATION</scope>
    <source>
        <strain evidence="2">05x7-T-G4-1.051#20</strain>
    </source>
</reference>
<dbReference type="OMA" id="YEHTAYV"/>
<protein>
    <recommendedName>
        <fullName evidence="4">Complement component 1 Q subcomponent-binding protein, mitochondrial</fullName>
    </recommendedName>
</protein>